<accession>A0A1X0P4B9</accession>
<dbReference type="Proteomes" id="UP000192257">
    <property type="component" value="Unassembled WGS sequence"/>
</dbReference>
<evidence type="ECO:0000313" key="5">
    <source>
        <dbReference type="Proteomes" id="UP000192257"/>
    </source>
</evidence>
<comment type="caution">
    <text evidence="4">The sequence shown here is derived from an EMBL/GenBank/DDBJ whole genome shotgun (WGS) entry which is preliminary data.</text>
</comment>
<evidence type="ECO:0000256" key="1">
    <source>
        <dbReference type="SAM" id="Coils"/>
    </source>
</evidence>
<feature type="compositionally biased region" description="Basic and acidic residues" evidence="2">
    <location>
        <begin position="368"/>
        <end position="429"/>
    </location>
</feature>
<keyword evidence="3" id="KW-0732">Signal</keyword>
<dbReference type="RefSeq" id="XP_028885356.1">
    <property type="nucleotide sequence ID" value="XM_029023332.1"/>
</dbReference>
<keyword evidence="5" id="KW-1185">Reference proteome</keyword>
<evidence type="ECO:0000313" key="4">
    <source>
        <dbReference type="EMBL" id="ORC91290.1"/>
    </source>
</evidence>
<sequence>MTTMSVQLRRVVYLLVLLQCFVCVACAADGVNVNYTDAEINGDGEIDDQLKILVRQTLLLLRDSQIPLANATACKAIWEGAIKANNATVNRSRDAFERIKKLDERIKEYTEKVPQGGFALKLKKEVNREGFRKLVNDIKEELENNAKDIPNEEAVATIDEAVYTKHVCLTVRGNAENALENLKRKLENYETFKEETARSTKAKEVNQAGKSRRDALEKILKELKEVQLDATRSVSKAKDQVRAWADAVGRFSRLGEMVTKLENTDDVPARNEIKAENNETVLKITRVATEQKVKDIRKLINEVDDATKTRRETVVEKVKEKVETANVEAAARVEEEVREAIKAKKIADEEEKARKAREEEARRVAEEKARQKAEEERARKAREEEEARRVAEEKAKQKAEEEKARQAGEKTREEQTRQAAEKTEKKKDGGSSPSLVHSPLLLLLLSVVGCTLVC</sequence>
<organism evidence="4 5">
    <name type="scientific">Trypanosoma theileri</name>
    <dbReference type="NCBI Taxonomy" id="67003"/>
    <lineage>
        <taxon>Eukaryota</taxon>
        <taxon>Discoba</taxon>
        <taxon>Euglenozoa</taxon>
        <taxon>Kinetoplastea</taxon>
        <taxon>Metakinetoplastina</taxon>
        <taxon>Trypanosomatida</taxon>
        <taxon>Trypanosomatidae</taxon>
        <taxon>Trypanosoma</taxon>
    </lineage>
</organism>
<evidence type="ECO:0000256" key="3">
    <source>
        <dbReference type="SAM" id="SignalP"/>
    </source>
</evidence>
<dbReference type="EMBL" id="NBCO01000006">
    <property type="protein sequence ID" value="ORC91290.1"/>
    <property type="molecule type" value="Genomic_DNA"/>
</dbReference>
<dbReference type="AlphaFoldDB" id="A0A1X0P4B9"/>
<keyword evidence="1" id="KW-0175">Coiled coil</keyword>
<feature type="signal peptide" evidence="3">
    <location>
        <begin position="1"/>
        <end position="27"/>
    </location>
</feature>
<dbReference type="GeneID" id="39983112"/>
<evidence type="ECO:0000256" key="2">
    <source>
        <dbReference type="SAM" id="MobiDB-lite"/>
    </source>
</evidence>
<feature type="region of interest" description="Disordered" evidence="2">
    <location>
        <begin position="368"/>
        <end position="436"/>
    </location>
</feature>
<gene>
    <name evidence="4" type="ORF">TM35_000062950</name>
</gene>
<protein>
    <submittedName>
        <fullName evidence="4">Uncharacterized protein</fullName>
    </submittedName>
</protein>
<dbReference type="VEuPathDB" id="TriTrypDB:TM35_000062950"/>
<feature type="chain" id="PRO_5012552339" evidence="3">
    <location>
        <begin position="28"/>
        <end position="454"/>
    </location>
</feature>
<name>A0A1X0P4B9_9TRYP</name>
<feature type="coiled-coil region" evidence="1">
    <location>
        <begin position="172"/>
        <end position="226"/>
    </location>
</feature>
<reference evidence="4 5" key="1">
    <citation type="submission" date="2017-03" db="EMBL/GenBank/DDBJ databases">
        <title>An alternative strategy for trypanosome survival in the mammalian bloodstream revealed through genome and transcriptome analysis of the ubiquitous bovine parasite Trypanosoma (Megatrypanum) theileri.</title>
        <authorList>
            <person name="Kelly S."/>
            <person name="Ivens A."/>
            <person name="Mott A."/>
            <person name="O'Neill E."/>
            <person name="Emms D."/>
            <person name="Macleod O."/>
            <person name="Voorheis P."/>
            <person name="Matthews J."/>
            <person name="Matthews K."/>
            <person name="Carrington M."/>
        </authorList>
    </citation>
    <scope>NUCLEOTIDE SEQUENCE [LARGE SCALE GENOMIC DNA]</scope>
    <source>
        <strain evidence="4">Edinburgh</strain>
    </source>
</reference>
<proteinExistence type="predicted"/>